<dbReference type="RefSeq" id="WP_091414094.1">
    <property type="nucleotide sequence ID" value="NZ_LT629749.1"/>
</dbReference>
<evidence type="ECO:0000256" key="1">
    <source>
        <dbReference type="ARBA" id="ARBA00004651"/>
    </source>
</evidence>
<gene>
    <name evidence="8" type="ORF">SAMN04488543_3271</name>
</gene>
<dbReference type="EMBL" id="LT629749">
    <property type="protein sequence ID" value="SDT19579.1"/>
    <property type="molecule type" value="Genomic_DNA"/>
</dbReference>
<dbReference type="STRING" id="546871.SAMN04488543_3271"/>
<feature type="transmembrane region" description="Helical" evidence="7">
    <location>
        <begin position="173"/>
        <end position="196"/>
    </location>
</feature>
<feature type="transmembrane region" description="Helical" evidence="7">
    <location>
        <begin position="110"/>
        <end position="132"/>
    </location>
</feature>
<evidence type="ECO:0000313" key="9">
    <source>
        <dbReference type="Proteomes" id="UP000199092"/>
    </source>
</evidence>
<sequence length="518" mass="54182">MTVPDSSAEAGAGLPPNPAAAEIGLTEGSNRQSGLFGRGLLYVVVFSFQTLAATIVSPVLAHLIGPEEFGRLASAIALYQLLSVLCVLGLDQALVIQRAEDGDSRSARSLIAISFALTTAVVLVTALTSPLWSEAFGFTSSSSLLVATFLWTGPGAAVQVMLSMLLSEDRLKVFTVVSAISAIGGQLVGVLLLVLVSRDATTYAWGGVASQFAAMAIGIVITRPRPRGLLDLRLARRALTLGAPLAVGAIAAFVLNAGDRIVIQRLLGPAEVGRYQVAYTVGYVVVLLMVFVSQAWTPRFAAIRDREERLALAETARNELYRLLLPLVLGISLGAPLALRVFAPASFAPETLTLVVFLVAVSAFPVAASGASGRELITLRRGRSIAAVACIAAVVNIGLNLLLVPRFGIEGSAAATVLAFGLTALLQARCLPRSPRWPRTSGRMALAILGCCLFAAVTTQLPQTSGWIIARMVLGLACVPWLLHRLRIARNPPPEIASAPGAESSTADALPSGRPTEG</sequence>
<feature type="transmembrane region" description="Helical" evidence="7">
    <location>
        <begin position="144"/>
        <end position="166"/>
    </location>
</feature>
<name>A0A1H1YE84_9ACTN</name>
<feature type="transmembrane region" description="Helical" evidence="7">
    <location>
        <begin position="413"/>
        <end position="432"/>
    </location>
</feature>
<dbReference type="InterPro" id="IPR002797">
    <property type="entry name" value="Polysacc_synth"/>
</dbReference>
<dbReference type="GO" id="GO:0005886">
    <property type="term" value="C:plasma membrane"/>
    <property type="evidence" value="ECO:0007669"/>
    <property type="project" value="UniProtKB-SubCell"/>
</dbReference>
<feature type="transmembrane region" description="Helical" evidence="7">
    <location>
        <begin position="444"/>
        <end position="461"/>
    </location>
</feature>
<feature type="transmembrane region" description="Helical" evidence="7">
    <location>
        <begin position="354"/>
        <end position="373"/>
    </location>
</feature>
<feature type="transmembrane region" description="Helical" evidence="7">
    <location>
        <begin position="202"/>
        <end position="222"/>
    </location>
</feature>
<evidence type="ECO:0000256" key="3">
    <source>
        <dbReference type="ARBA" id="ARBA00022692"/>
    </source>
</evidence>
<comment type="subcellular location">
    <subcellularLocation>
        <location evidence="1">Cell membrane</location>
        <topology evidence="1">Multi-pass membrane protein</topology>
    </subcellularLocation>
</comment>
<feature type="region of interest" description="Disordered" evidence="6">
    <location>
        <begin position="495"/>
        <end position="518"/>
    </location>
</feature>
<keyword evidence="4 7" id="KW-1133">Transmembrane helix</keyword>
<dbReference type="OrthoDB" id="5016530at2"/>
<feature type="transmembrane region" description="Helical" evidence="7">
    <location>
        <begin position="72"/>
        <end position="90"/>
    </location>
</feature>
<dbReference type="Proteomes" id="UP000199092">
    <property type="component" value="Chromosome I"/>
</dbReference>
<evidence type="ECO:0000256" key="7">
    <source>
        <dbReference type="SAM" id="Phobius"/>
    </source>
</evidence>
<feature type="transmembrane region" description="Helical" evidence="7">
    <location>
        <begin position="385"/>
        <end position="407"/>
    </location>
</feature>
<protein>
    <submittedName>
        <fullName evidence="8">Membrane protein involved in the export of O-antigen and teichoic acid</fullName>
    </submittedName>
</protein>
<feature type="transmembrane region" description="Helical" evidence="7">
    <location>
        <begin position="39"/>
        <end position="60"/>
    </location>
</feature>
<evidence type="ECO:0000256" key="2">
    <source>
        <dbReference type="ARBA" id="ARBA00022475"/>
    </source>
</evidence>
<keyword evidence="3 7" id="KW-0812">Transmembrane</keyword>
<accession>A0A1H1YE84</accession>
<feature type="transmembrane region" description="Helical" evidence="7">
    <location>
        <begin position="234"/>
        <end position="257"/>
    </location>
</feature>
<organism evidence="8 9">
    <name type="scientific">Friedmanniella luteola</name>
    <dbReference type="NCBI Taxonomy" id="546871"/>
    <lineage>
        <taxon>Bacteria</taxon>
        <taxon>Bacillati</taxon>
        <taxon>Actinomycetota</taxon>
        <taxon>Actinomycetes</taxon>
        <taxon>Propionibacteriales</taxon>
        <taxon>Nocardioidaceae</taxon>
        <taxon>Friedmanniella</taxon>
    </lineage>
</organism>
<keyword evidence="5 7" id="KW-0472">Membrane</keyword>
<dbReference type="PANTHER" id="PTHR30250">
    <property type="entry name" value="PST FAMILY PREDICTED COLANIC ACID TRANSPORTER"/>
    <property type="match status" value="1"/>
</dbReference>
<dbReference type="InterPro" id="IPR050833">
    <property type="entry name" value="Poly_Biosynth_Transport"/>
</dbReference>
<evidence type="ECO:0000256" key="4">
    <source>
        <dbReference type="ARBA" id="ARBA00022989"/>
    </source>
</evidence>
<proteinExistence type="predicted"/>
<keyword evidence="2" id="KW-1003">Cell membrane</keyword>
<keyword evidence="9" id="KW-1185">Reference proteome</keyword>
<dbReference type="AlphaFoldDB" id="A0A1H1YE84"/>
<dbReference type="Pfam" id="PF01943">
    <property type="entry name" value="Polysacc_synt"/>
    <property type="match status" value="1"/>
</dbReference>
<reference evidence="8 9" key="1">
    <citation type="submission" date="2016-10" db="EMBL/GenBank/DDBJ databases">
        <authorList>
            <person name="de Groot N.N."/>
        </authorList>
    </citation>
    <scope>NUCLEOTIDE SEQUENCE [LARGE SCALE GENOMIC DNA]</scope>
    <source>
        <strain evidence="8 9">DSM 21741</strain>
    </source>
</reference>
<evidence type="ECO:0000256" key="6">
    <source>
        <dbReference type="SAM" id="MobiDB-lite"/>
    </source>
</evidence>
<evidence type="ECO:0000313" key="8">
    <source>
        <dbReference type="EMBL" id="SDT19579.1"/>
    </source>
</evidence>
<feature type="transmembrane region" description="Helical" evidence="7">
    <location>
        <begin position="467"/>
        <end position="483"/>
    </location>
</feature>
<evidence type="ECO:0000256" key="5">
    <source>
        <dbReference type="ARBA" id="ARBA00023136"/>
    </source>
</evidence>
<dbReference type="PANTHER" id="PTHR30250:SF11">
    <property type="entry name" value="O-ANTIGEN TRANSPORTER-RELATED"/>
    <property type="match status" value="1"/>
</dbReference>
<feature type="transmembrane region" description="Helical" evidence="7">
    <location>
        <begin position="323"/>
        <end position="342"/>
    </location>
</feature>
<feature type="transmembrane region" description="Helical" evidence="7">
    <location>
        <begin position="277"/>
        <end position="302"/>
    </location>
</feature>